<keyword evidence="2" id="KW-1185">Reference proteome</keyword>
<comment type="caution">
    <text evidence="1">The sequence shown here is derived from an EMBL/GenBank/DDBJ whole genome shotgun (WGS) entry which is preliminary data.</text>
</comment>
<proteinExistence type="predicted"/>
<dbReference type="Proteomes" id="UP000276223">
    <property type="component" value="Unassembled WGS sequence"/>
</dbReference>
<evidence type="ECO:0000313" key="1">
    <source>
        <dbReference type="EMBL" id="ROR01818.1"/>
    </source>
</evidence>
<accession>A0A3N1VLC0</accession>
<protein>
    <submittedName>
        <fullName evidence="1">Uncharacterized protein</fullName>
    </submittedName>
</protein>
<dbReference type="EMBL" id="RJVA01000010">
    <property type="protein sequence ID" value="ROR01818.1"/>
    <property type="molecule type" value="Genomic_DNA"/>
</dbReference>
<organism evidence="1 2">
    <name type="scientific">Desulfosoma caldarium</name>
    <dbReference type="NCBI Taxonomy" id="610254"/>
    <lineage>
        <taxon>Bacteria</taxon>
        <taxon>Pseudomonadati</taxon>
        <taxon>Thermodesulfobacteriota</taxon>
        <taxon>Syntrophobacteria</taxon>
        <taxon>Syntrophobacterales</taxon>
        <taxon>Syntrophobacteraceae</taxon>
        <taxon>Desulfosoma</taxon>
    </lineage>
</organism>
<reference evidence="1 2" key="1">
    <citation type="submission" date="2018-11" db="EMBL/GenBank/DDBJ databases">
        <title>Genomic Encyclopedia of Type Strains, Phase IV (KMG-IV): sequencing the most valuable type-strain genomes for metagenomic binning, comparative biology and taxonomic classification.</title>
        <authorList>
            <person name="Goeker M."/>
        </authorList>
    </citation>
    <scope>NUCLEOTIDE SEQUENCE [LARGE SCALE GENOMIC DNA]</scope>
    <source>
        <strain evidence="1 2">DSM 22027</strain>
    </source>
</reference>
<name>A0A3N1VLC0_9BACT</name>
<gene>
    <name evidence="1" type="ORF">EDC27_1007</name>
</gene>
<sequence>MSRADRDWLGAYHSDQGNARRLAPPLMGALIE</sequence>
<evidence type="ECO:0000313" key="2">
    <source>
        <dbReference type="Proteomes" id="UP000276223"/>
    </source>
</evidence>
<dbReference type="AlphaFoldDB" id="A0A3N1VLC0"/>